<dbReference type="STRING" id="418702.BJN45_02395"/>
<dbReference type="NCBIfam" id="NF003519">
    <property type="entry name" value="PRK05182.2-5"/>
    <property type="match status" value="1"/>
</dbReference>
<dbReference type="GO" id="GO:0003677">
    <property type="term" value="F:DNA binding"/>
    <property type="evidence" value="ECO:0007669"/>
    <property type="project" value="UniProtKB-UniRule"/>
</dbReference>
<evidence type="ECO:0000256" key="9">
    <source>
        <dbReference type="ARBA" id="ARBA00033070"/>
    </source>
</evidence>
<sequence length="324" mass="35485">MQSSGLLKPRIIDVQSVSPVEAKVVMEPFERGFGHTLGNALRRILLSSMPGYAPTEVSIDGVLHEYSTIDGVQEDVVDILLNLKGIVFKLHNREVVTLKLAKEGEGVIRAGDIELPHDVEIINPEHVIAHLSTAGKLSMEIKVEKGRGYVPGNVRNLGDAKTIGQLVLDASFSPVRRVAYSVENARVEQRTDLDKLIVDIETNGVVEPEEAIRYAARVLIEQLSVFADLEGTAPVAEASKPAQVDPVLLRPVDDLELTVRSANCLKAENIYYIGDLIQRTENELLKTPNLGRKSLNEIKEVLAARGLTLGMKLENWPPAGLEKA</sequence>
<dbReference type="InterPro" id="IPR011263">
    <property type="entry name" value="DNA-dir_RNA_pol_RpoA/D/Rpb3"/>
</dbReference>
<dbReference type="InterPro" id="IPR011773">
    <property type="entry name" value="DNA-dir_RpoA"/>
</dbReference>
<evidence type="ECO:0000259" key="12">
    <source>
        <dbReference type="SMART" id="SM00662"/>
    </source>
</evidence>
<dbReference type="GO" id="GO:0000428">
    <property type="term" value="C:DNA-directed RNA polymerase complex"/>
    <property type="evidence" value="ECO:0007669"/>
    <property type="project" value="UniProtKB-KW"/>
</dbReference>
<keyword evidence="7 11" id="KW-0804">Transcription</keyword>
<dbReference type="Gene3D" id="2.170.120.12">
    <property type="entry name" value="DNA-directed RNA polymerase, insert domain"/>
    <property type="match status" value="1"/>
</dbReference>
<feature type="region of interest" description="Alpha N-terminal domain (alpha-NTD)" evidence="11">
    <location>
        <begin position="1"/>
        <end position="230"/>
    </location>
</feature>
<protein>
    <recommendedName>
        <fullName evidence="3 11">DNA-directed RNA polymerase subunit alpha</fullName>
        <shortName evidence="11">RNAP subunit alpha</shortName>
        <ecNumber evidence="2 11">2.7.7.6</ecNumber>
    </recommendedName>
    <alternativeName>
        <fullName evidence="9 11">RNA polymerase subunit alpha</fullName>
    </alternativeName>
    <alternativeName>
        <fullName evidence="8 11">Transcriptase subunit alpha</fullName>
    </alternativeName>
</protein>
<dbReference type="SMART" id="SM00662">
    <property type="entry name" value="RPOLD"/>
    <property type="match status" value="1"/>
</dbReference>
<evidence type="ECO:0000256" key="7">
    <source>
        <dbReference type="ARBA" id="ARBA00023163"/>
    </source>
</evidence>
<dbReference type="NCBIfam" id="TIGR02027">
    <property type="entry name" value="rpoA"/>
    <property type="match status" value="1"/>
</dbReference>
<keyword evidence="4 11" id="KW-0240">DNA-directed RNA polymerase</keyword>
<comment type="domain">
    <text evidence="11">The N-terminal domain is essential for RNAP assembly and basal transcription, whereas the C-terminal domain is involved in interaction with transcriptional regulators and with upstream promoter elements.</text>
</comment>
<dbReference type="InterPro" id="IPR011262">
    <property type="entry name" value="DNA-dir_RNA_pol_insert"/>
</dbReference>
<evidence type="ECO:0000256" key="1">
    <source>
        <dbReference type="ARBA" id="ARBA00007123"/>
    </source>
</evidence>
<gene>
    <name evidence="11" type="primary">rpoA</name>
    <name evidence="13" type="ORF">BJN45_02395</name>
</gene>
<dbReference type="FunFam" id="2.170.120.12:FF:000001">
    <property type="entry name" value="DNA-directed RNA polymerase subunit alpha"/>
    <property type="match status" value="1"/>
</dbReference>
<keyword evidence="6 11" id="KW-0548">Nucleotidyltransferase</keyword>
<evidence type="ECO:0000313" key="13">
    <source>
        <dbReference type="EMBL" id="OMG56486.1"/>
    </source>
</evidence>
<dbReference type="OrthoDB" id="9805706at2"/>
<dbReference type="InterPro" id="IPR036643">
    <property type="entry name" value="RNApol_insert_sf"/>
</dbReference>
<organism evidence="13 14">
    <name type="scientific">Azonexus hydrophilus</name>
    <dbReference type="NCBI Taxonomy" id="418702"/>
    <lineage>
        <taxon>Bacteria</taxon>
        <taxon>Pseudomonadati</taxon>
        <taxon>Pseudomonadota</taxon>
        <taxon>Betaproteobacteria</taxon>
        <taxon>Rhodocyclales</taxon>
        <taxon>Azonexaceae</taxon>
        <taxon>Azonexus</taxon>
    </lineage>
</organism>
<name>A0A1R1ICI6_9RHOO</name>
<comment type="caution">
    <text evidence="13">The sequence shown here is derived from an EMBL/GenBank/DDBJ whole genome shotgun (WGS) entry which is preliminary data.</text>
</comment>
<dbReference type="AlphaFoldDB" id="A0A1R1ICI6"/>
<evidence type="ECO:0000256" key="5">
    <source>
        <dbReference type="ARBA" id="ARBA00022679"/>
    </source>
</evidence>
<evidence type="ECO:0000313" key="14">
    <source>
        <dbReference type="Proteomes" id="UP000187526"/>
    </source>
</evidence>
<accession>A0A1R1ICI6</accession>
<dbReference type="FunFam" id="1.10.150.20:FF:000001">
    <property type="entry name" value="DNA-directed RNA polymerase subunit alpha"/>
    <property type="match status" value="1"/>
</dbReference>
<dbReference type="CDD" id="cd06928">
    <property type="entry name" value="RNAP_alpha_NTD"/>
    <property type="match status" value="1"/>
</dbReference>
<feature type="region of interest" description="Alpha C-terminal domain (alpha-CTD)" evidence="11">
    <location>
        <begin position="244"/>
        <end position="324"/>
    </location>
</feature>
<dbReference type="GO" id="GO:0046983">
    <property type="term" value="F:protein dimerization activity"/>
    <property type="evidence" value="ECO:0007669"/>
    <property type="project" value="InterPro"/>
</dbReference>
<dbReference type="Pfam" id="PF01193">
    <property type="entry name" value="RNA_pol_L"/>
    <property type="match status" value="1"/>
</dbReference>
<dbReference type="EMBL" id="MTHD01000001">
    <property type="protein sequence ID" value="OMG56486.1"/>
    <property type="molecule type" value="Genomic_DNA"/>
</dbReference>
<dbReference type="Pfam" id="PF01000">
    <property type="entry name" value="RNA_pol_A_bac"/>
    <property type="match status" value="1"/>
</dbReference>
<evidence type="ECO:0000256" key="4">
    <source>
        <dbReference type="ARBA" id="ARBA00022478"/>
    </source>
</evidence>
<evidence type="ECO:0000256" key="10">
    <source>
        <dbReference type="ARBA" id="ARBA00048552"/>
    </source>
</evidence>
<comment type="subunit">
    <text evidence="11">Homodimer. The RNAP catalytic core consists of 2 alpha, 1 beta, 1 beta' and 1 omega subunit. When a sigma factor is associated with the core the holoenzyme is formed, which can initiate transcription.</text>
</comment>
<evidence type="ECO:0000256" key="11">
    <source>
        <dbReference type="HAMAP-Rule" id="MF_00059"/>
    </source>
</evidence>
<reference evidence="13 14" key="1">
    <citation type="submission" date="2016-10" db="EMBL/GenBank/DDBJ databases">
        <title>Alkaliphiles isolated from bioreactors.</title>
        <authorList>
            <person name="Salah Z."/>
            <person name="Rout S.P."/>
            <person name="Humphreys P.N."/>
        </authorList>
    </citation>
    <scope>NUCLEOTIDE SEQUENCE [LARGE SCALE GENOMIC DNA]</scope>
    <source>
        <strain evidence="13 14">ZS02</strain>
    </source>
</reference>
<dbReference type="Gene3D" id="3.30.1360.10">
    <property type="entry name" value="RNA polymerase, RBP11-like subunit"/>
    <property type="match status" value="1"/>
</dbReference>
<dbReference type="InterPro" id="IPR011260">
    <property type="entry name" value="RNAP_asu_C"/>
</dbReference>
<dbReference type="NCBIfam" id="NF003513">
    <property type="entry name" value="PRK05182.1-2"/>
    <property type="match status" value="1"/>
</dbReference>
<dbReference type="Proteomes" id="UP000187526">
    <property type="component" value="Unassembled WGS sequence"/>
</dbReference>
<dbReference type="GO" id="GO:0003899">
    <property type="term" value="F:DNA-directed RNA polymerase activity"/>
    <property type="evidence" value="ECO:0007669"/>
    <property type="project" value="UniProtKB-UniRule"/>
</dbReference>
<evidence type="ECO:0000256" key="2">
    <source>
        <dbReference type="ARBA" id="ARBA00012418"/>
    </source>
</evidence>
<evidence type="ECO:0000256" key="8">
    <source>
        <dbReference type="ARBA" id="ARBA00032524"/>
    </source>
</evidence>
<feature type="domain" description="DNA-directed RNA polymerase RpoA/D/Rpb3-type" evidence="12">
    <location>
        <begin position="21"/>
        <end position="229"/>
    </location>
</feature>
<dbReference type="EC" id="2.7.7.6" evidence="2 11"/>
<dbReference type="HAMAP" id="MF_00059">
    <property type="entry name" value="RNApol_bact_RpoA"/>
    <property type="match status" value="1"/>
</dbReference>
<evidence type="ECO:0000256" key="3">
    <source>
        <dbReference type="ARBA" id="ARBA00015972"/>
    </source>
</evidence>
<comment type="catalytic activity">
    <reaction evidence="10 11">
        <text>RNA(n) + a ribonucleoside 5'-triphosphate = RNA(n+1) + diphosphate</text>
        <dbReference type="Rhea" id="RHEA:21248"/>
        <dbReference type="Rhea" id="RHEA-COMP:14527"/>
        <dbReference type="Rhea" id="RHEA-COMP:17342"/>
        <dbReference type="ChEBI" id="CHEBI:33019"/>
        <dbReference type="ChEBI" id="CHEBI:61557"/>
        <dbReference type="ChEBI" id="CHEBI:140395"/>
        <dbReference type="EC" id="2.7.7.6"/>
    </reaction>
</comment>
<dbReference type="GO" id="GO:0005737">
    <property type="term" value="C:cytoplasm"/>
    <property type="evidence" value="ECO:0007669"/>
    <property type="project" value="UniProtKB-ARBA"/>
</dbReference>
<dbReference type="SUPFAM" id="SSF56553">
    <property type="entry name" value="Insert subdomain of RNA polymerase alpha subunit"/>
    <property type="match status" value="1"/>
</dbReference>
<keyword evidence="14" id="KW-1185">Reference proteome</keyword>
<dbReference type="InterPro" id="IPR036603">
    <property type="entry name" value="RBP11-like"/>
</dbReference>
<comment type="function">
    <text evidence="11">DNA-dependent RNA polymerase catalyzes the transcription of DNA into RNA using the four ribonucleoside triphosphates as substrates.</text>
</comment>
<comment type="similarity">
    <text evidence="1 11">Belongs to the RNA polymerase alpha chain family.</text>
</comment>
<dbReference type="SUPFAM" id="SSF47789">
    <property type="entry name" value="C-terminal domain of RNA polymerase alpha subunit"/>
    <property type="match status" value="1"/>
</dbReference>
<dbReference type="Pfam" id="PF03118">
    <property type="entry name" value="RNA_pol_A_CTD"/>
    <property type="match status" value="1"/>
</dbReference>
<dbReference type="RefSeq" id="WP_076091674.1">
    <property type="nucleotide sequence ID" value="NZ_MTHD01000001.1"/>
</dbReference>
<evidence type="ECO:0000256" key="6">
    <source>
        <dbReference type="ARBA" id="ARBA00022695"/>
    </source>
</evidence>
<keyword evidence="5 11" id="KW-0808">Transferase</keyword>
<proteinExistence type="inferred from homology"/>
<dbReference type="SUPFAM" id="SSF55257">
    <property type="entry name" value="RBP11-like subunits of RNA polymerase"/>
    <property type="match status" value="1"/>
</dbReference>
<dbReference type="Gene3D" id="1.10.150.20">
    <property type="entry name" value="5' to 3' exonuclease, C-terminal subdomain"/>
    <property type="match status" value="1"/>
</dbReference>
<dbReference type="GO" id="GO:0006351">
    <property type="term" value="P:DNA-templated transcription"/>
    <property type="evidence" value="ECO:0007669"/>
    <property type="project" value="UniProtKB-UniRule"/>
</dbReference>